<sequence length="93" mass="10989">MTSVAIGRGCDYLGYLDNFPVDDPVFPKGKKYIEKRLDEARGVVNRYAMFAQDESLSLSNRQLWEYHARTTALFIRRVHLRQINQRIENRGRR</sequence>
<evidence type="ECO:0000313" key="1">
    <source>
        <dbReference type="EMBL" id="QJA96677.1"/>
    </source>
</evidence>
<reference evidence="1" key="1">
    <citation type="submission" date="2020-03" db="EMBL/GenBank/DDBJ databases">
        <title>The deep terrestrial virosphere.</title>
        <authorList>
            <person name="Holmfeldt K."/>
            <person name="Nilsson E."/>
            <person name="Simone D."/>
            <person name="Lopez-Fernandez M."/>
            <person name="Wu X."/>
            <person name="de Brujin I."/>
            <person name="Lundin D."/>
            <person name="Andersson A."/>
            <person name="Bertilsson S."/>
            <person name="Dopson M."/>
        </authorList>
    </citation>
    <scope>NUCLEOTIDE SEQUENCE</scope>
    <source>
        <strain evidence="1">MM415B07694</strain>
    </source>
</reference>
<accession>A0A6M3LMW0</accession>
<dbReference type="AlphaFoldDB" id="A0A6M3LMW0"/>
<gene>
    <name evidence="1" type="ORF">MM415B07694_0006</name>
</gene>
<dbReference type="EMBL" id="MT143423">
    <property type="protein sequence ID" value="QJA96677.1"/>
    <property type="molecule type" value="Genomic_DNA"/>
</dbReference>
<proteinExistence type="predicted"/>
<name>A0A6M3LMW0_9ZZZZ</name>
<organism evidence="1">
    <name type="scientific">viral metagenome</name>
    <dbReference type="NCBI Taxonomy" id="1070528"/>
    <lineage>
        <taxon>unclassified sequences</taxon>
        <taxon>metagenomes</taxon>
        <taxon>organismal metagenomes</taxon>
    </lineage>
</organism>
<protein>
    <submittedName>
        <fullName evidence="1">Uncharacterized protein</fullName>
    </submittedName>
</protein>